<evidence type="ECO:0000259" key="2">
    <source>
        <dbReference type="PROSITE" id="PS50174"/>
    </source>
</evidence>
<keyword evidence="4" id="KW-1185">Reference proteome</keyword>
<name>A0A1E3PSV5_9ASCO</name>
<dbReference type="GO" id="GO:0003676">
    <property type="term" value="F:nucleic acid binding"/>
    <property type="evidence" value="ECO:0007669"/>
    <property type="project" value="InterPro"/>
</dbReference>
<dbReference type="InterPro" id="IPR000467">
    <property type="entry name" value="G_patch_dom"/>
</dbReference>
<dbReference type="SMART" id="SM00443">
    <property type="entry name" value="G_patch"/>
    <property type="match status" value="1"/>
</dbReference>
<dbReference type="PROSITE" id="PS50174">
    <property type="entry name" value="G_PATCH"/>
    <property type="match status" value="1"/>
</dbReference>
<reference evidence="3 4" key="1">
    <citation type="journal article" date="2016" name="Proc. Natl. Acad. Sci. U.S.A.">
        <title>Comparative genomics of biotechnologically important yeasts.</title>
        <authorList>
            <person name="Riley R."/>
            <person name="Haridas S."/>
            <person name="Wolfe K.H."/>
            <person name="Lopes M.R."/>
            <person name="Hittinger C.T."/>
            <person name="Goeker M."/>
            <person name="Salamov A.A."/>
            <person name="Wisecaver J.H."/>
            <person name="Long T.M."/>
            <person name="Calvey C.H."/>
            <person name="Aerts A.L."/>
            <person name="Barry K.W."/>
            <person name="Choi C."/>
            <person name="Clum A."/>
            <person name="Coughlan A.Y."/>
            <person name="Deshpande S."/>
            <person name="Douglass A.P."/>
            <person name="Hanson S.J."/>
            <person name="Klenk H.-P."/>
            <person name="LaButti K.M."/>
            <person name="Lapidus A."/>
            <person name="Lindquist E.A."/>
            <person name="Lipzen A.M."/>
            <person name="Meier-Kolthoff J.P."/>
            <person name="Ohm R.A."/>
            <person name="Otillar R.P."/>
            <person name="Pangilinan J.L."/>
            <person name="Peng Y."/>
            <person name="Rokas A."/>
            <person name="Rosa C.A."/>
            <person name="Scheuner C."/>
            <person name="Sibirny A.A."/>
            <person name="Slot J.C."/>
            <person name="Stielow J.B."/>
            <person name="Sun H."/>
            <person name="Kurtzman C.P."/>
            <person name="Blackwell M."/>
            <person name="Grigoriev I.V."/>
            <person name="Jeffries T.W."/>
        </authorList>
    </citation>
    <scope>NUCLEOTIDE SEQUENCE [LARGE SCALE GENOMIC DNA]</scope>
    <source>
        <strain evidence="3 4">DSM 6958</strain>
    </source>
</reference>
<dbReference type="PANTHER" id="PTHR21032:SF0">
    <property type="entry name" value="G PATCH DOMAIN-CONTAINING PROTEIN 11"/>
    <property type="match status" value="1"/>
</dbReference>
<gene>
    <name evidence="3" type="ORF">NADFUDRAFT_48568</name>
</gene>
<dbReference type="SMART" id="SM01173">
    <property type="entry name" value="DUF4187"/>
    <property type="match status" value="1"/>
</dbReference>
<feature type="region of interest" description="Disordered" evidence="1">
    <location>
        <begin position="1"/>
        <end position="52"/>
    </location>
</feature>
<dbReference type="GO" id="GO:0000776">
    <property type="term" value="C:kinetochore"/>
    <property type="evidence" value="ECO:0007669"/>
    <property type="project" value="TreeGrafter"/>
</dbReference>
<dbReference type="PANTHER" id="PTHR21032">
    <property type="entry name" value="G PATCH DOMAIN-CONTAINING PROTEIN 11"/>
    <property type="match status" value="1"/>
</dbReference>
<dbReference type="InterPro" id="IPR039249">
    <property type="entry name" value="GPATCH11"/>
</dbReference>
<proteinExistence type="predicted"/>
<dbReference type="InterPro" id="IPR025239">
    <property type="entry name" value="DUF4187"/>
</dbReference>
<dbReference type="OrthoDB" id="786951at2759"/>
<organism evidence="3 4">
    <name type="scientific">Nadsonia fulvescens var. elongata DSM 6958</name>
    <dbReference type="NCBI Taxonomy" id="857566"/>
    <lineage>
        <taxon>Eukaryota</taxon>
        <taxon>Fungi</taxon>
        <taxon>Dikarya</taxon>
        <taxon>Ascomycota</taxon>
        <taxon>Saccharomycotina</taxon>
        <taxon>Dipodascomycetes</taxon>
        <taxon>Dipodascales</taxon>
        <taxon>Dipodascales incertae sedis</taxon>
        <taxon>Nadsonia</taxon>
    </lineage>
</organism>
<dbReference type="AlphaFoldDB" id="A0A1E3PSV5"/>
<feature type="domain" description="G-patch" evidence="2">
    <location>
        <begin position="132"/>
        <end position="193"/>
    </location>
</feature>
<evidence type="ECO:0000256" key="1">
    <source>
        <dbReference type="SAM" id="MobiDB-lite"/>
    </source>
</evidence>
<dbReference type="Proteomes" id="UP000095009">
    <property type="component" value="Unassembled WGS sequence"/>
</dbReference>
<dbReference type="Pfam" id="PF13821">
    <property type="entry name" value="DUF4187"/>
    <property type="match status" value="1"/>
</dbReference>
<feature type="compositionally biased region" description="Low complexity" evidence="1">
    <location>
        <begin position="22"/>
        <end position="37"/>
    </location>
</feature>
<evidence type="ECO:0000313" key="3">
    <source>
        <dbReference type="EMBL" id="ODQ67907.1"/>
    </source>
</evidence>
<dbReference type="Pfam" id="PF01585">
    <property type="entry name" value="G-patch"/>
    <property type="match status" value="1"/>
</dbReference>
<accession>A0A1E3PSV5</accession>
<sequence>MGLWKPPPVSEWNKANETELCSKSNNSSKLTEESTSSSDEELNAKVGVPGRNIRIDQNRAASNDSGDEEDYMNMSFSGNNHYSATNDIFKNSISNPKSRIVMDSGRKRARMTDTSNLEYAMNQSLLECEDAKSSVGLKLMESMGWKIGEALGKRATSRVGDDDAELAESPRAILEPIVVSLRTSKAGIGSKLLAKPQSKKNFESETVQFEQVVSQYRKRVLAEHEEKRLETTLKRMQRVGIELEEKDLEKTGVYIPQPNLKDLVPDTGLRFDHDDFTLQRYYSQFNVLWRGLIIDGCKNSLVNVIKKQALSDFAKNHCFPLSEANGISQLAKYKDHETTSSNIEGSTENLSILECSKDMNLENFEALPLNEKLAMVYMGLRRRFFYCFWCGCSYKNVQEMQEFCPGVTEAVHDS</sequence>
<evidence type="ECO:0000313" key="4">
    <source>
        <dbReference type="Proteomes" id="UP000095009"/>
    </source>
</evidence>
<protein>
    <recommendedName>
        <fullName evidence="2">G-patch domain-containing protein</fullName>
    </recommendedName>
</protein>
<dbReference type="EMBL" id="KV454406">
    <property type="protein sequence ID" value="ODQ67907.1"/>
    <property type="molecule type" value="Genomic_DNA"/>
</dbReference>